<dbReference type="PROSITE" id="PS51257">
    <property type="entry name" value="PROKAR_LIPOPROTEIN"/>
    <property type="match status" value="1"/>
</dbReference>
<proteinExistence type="predicted"/>
<name>A0A838ZSF1_9FLAO</name>
<evidence type="ECO:0000313" key="2">
    <source>
        <dbReference type="Proteomes" id="UP000552241"/>
    </source>
</evidence>
<dbReference type="AlphaFoldDB" id="A0A838ZSF1"/>
<protein>
    <recommendedName>
        <fullName evidence="3">Tissue inhibitor of metalloproteinase</fullName>
    </recommendedName>
</protein>
<comment type="caution">
    <text evidence="1">The sequence shown here is derived from an EMBL/GenBank/DDBJ whole genome shotgun (WGS) entry which is preliminary data.</text>
</comment>
<dbReference type="RefSeq" id="WP_182043214.1">
    <property type="nucleotide sequence ID" value="NZ_JACDZE010000001.1"/>
</dbReference>
<keyword evidence="2" id="KW-1185">Reference proteome</keyword>
<dbReference type="Proteomes" id="UP000552241">
    <property type="component" value="Unassembled WGS sequence"/>
</dbReference>
<dbReference type="EMBL" id="JACDZE010000001">
    <property type="protein sequence ID" value="MBA5629669.1"/>
    <property type="molecule type" value="Genomic_DNA"/>
</dbReference>
<evidence type="ECO:0000313" key="1">
    <source>
        <dbReference type="EMBL" id="MBA5629669.1"/>
    </source>
</evidence>
<accession>A0A838ZSF1</accession>
<organism evidence="1 2">
    <name type="scientific">Moheibacter lacus</name>
    <dbReference type="NCBI Taxonomy" id="2745851"/>
    <lineage>
        <taxon>Bacteria</taxon>
        <taxon>Pseudomonadati</taxon>
        <taxon>Bacteroidota</taxon>
        <taxon>Flavobacteriia</taxon>
        <taxon>Flavobacteriales</taxon>
        <taxon>Weeksellaceae</taxon>
        <taxon>Moheibacter</taxon>
    </lineage>
</organism>
<evidence type="ECO:0008006" key="3">
    <source>
        <dbReference type="Google" id="ProtNLM"/>
    </source>
</evidence>
<gene>
    <name evidence="1" type="ORF">HU137_07790</name>
</gene>
<reference evidence="1 2" key="1">
    <citation type="submission" date="2020-07" db="EMBL/GenBank/DDBJ databases">
        <title>Moheibacter lacus sp. nov., a member of the family Flavobacteriaceae isolated from freshwater lake sediment.</title>
        <authorList>
            <person name="Liu Y."/>
        </authorList>
    </citation>
    <scope>NUCLEOTIDE SEQUENCE [LARGE SCALE GENOMIC DNA]</scope>
    <source>
        <strain evidence="1 2">BDHS18</strain>
    </source>
</reference>
<sequence length="172" mass="19896">MTKKIFISSILLIFSFNLTFGCTCGSNKSFLRTISNAKVVALIKVKQFLTYNEIYDQSTPMSMEVEIIELYKGKLSEKKITIWGDNGMLCRPYLDSYFKEGEFYIVGLFSGGDGSKGYVHKNERIEDFSISSCGLYILYLNKEEEKVYGEINSFRNEMNFEKLKKKLLRKLN</sequence>